<dbReference type="Pfam" id="PF22705">
    <property type="entry name" value="C2-set_3"/>
    <property type="match status" value="2"/>
</dbReference>
<keyword evidence="12" id="KW-1015">Disulfide bond</keyword>
<evidence type="ECO:0000256" key="1">
    <source>
        <dbReference type="ARBA" id="ARBA00000900"/>
    </source>
</evidence>
<keyword evidence="7" id="KW-0808">Transferase</keyword>
<comment type="similarity">
    <text evidence="4">Belongs to the immunoglobulin superfamily. BTN/MOG family.</text>
</comment>
<dbReference type="SMART" id="SM00409">
    <property type="entry name" value="IG"/>
    <property type="match status" value="1"/>
</dbReference>
<dbReference type="FunFam" id="2.60.120.920:FF:000004">
    <property type="entry name" value="Butyrophilin subfamily 1 member A1"/>
    <property type="match status" value="1"/>
</dbReference>
<dbReference type="GO" id="GO:0032729">
    <property type="term" value="P:positive regulation of type II interferon production"/>
    <property type="evidence" value="ECO:0007669"/>
    <property type="project" value="Ensembl"/>
</dbReference>
<dbReference type="InterPro" id="IPR043136">
    <property type="entry name" value="B30.2/SPRY_sf"/>
</dbReference>
<dbReference type="InterPro" id="IPR013783">
    <property type="entry name" value="Ig-like_fold"/>
</dbReference>
<dbReference type="GO" id="GO:0061630">
    <property type="term" value="F:ubiquitin protein ligase activity"/>
    <property type="evidence" value="ECO:0007669"/>
    <property type="project" value="UniProtKB-EC"/>
</dbReference>
<keyword evidence="13" id="KW-0325">Glycoprotein</keyword>
<dbReference type="ExpressionAtlas" id="F6S110">
    <property type="expression patterns" value="baseline"/>
</dbReference>
<dbReference type="PANTHER" id="PTHR24100:SF128">
    <property type="entry name" value="BUTYROPHILIN SUBFAMILY 3 MEMBER A1"/>
    <property type="match status" value="1"/>
</dbReference>
<dbReference type="Gene3D" id="2.60.40.10">
    <property type="entry name" value="Immunoglobulins"/>
    <property type="match status" value="3"/>
</dbReference>
<keyword evidence="14" id="KW-0393">Immunoglobulin domain</keyword>
<name>F6S110_MACMU</name>
<dbReference type="SUPFAM" id="SSF49899">
    <property type="entry name" value="Concanavalin A-like lectins/glucanases"/>
    <property type="match status" value="1"/>
</dbReference>
<dbReference type="Gene3D" id="2.60.120.920">
    <property type="match status" value="1"/>
</dbReference>
<feature type="transmembrane region" description="Helical" evidence="15">
    <location>
        <begin position="444"/>
        <end position="465"/>
    </location>
</feature>
<proteinExistence type="inferred from homology"/>
<evidence type="ECO:0000259" key="17">
    <source>
        <dbReference type="PROSITE" id="PS50188"/>
    </source>
</evidence>
<organism evidence="19 20">
    <name type="scientific">Macaca mulatta</name>
    <name type="common">Rhesus macaque</name>
    <dbReference type="NCBI Taxonomy" id="9544"/>
    <lineage>
        <taxon>Eukaryota</taxon>
        <taxon>Metazoa</taxon>
        <taxon>Chordata</taxon>
        <taxon>Craniata</taxon>
        <taxon>Vertebrata</taxon>
        <taxon>Euteleostomi</taxon>
        <taxon>Mammalia</taxon>
        <taxon>Eutheria</taxon>
        <taxon>Euarchontoglires</taxon>
        <taxon>Primates</taxon>
        <taxon>Haplorrhini</taxon>
        <taxon>Catarrhini</taxon>
        <taxon>Cercopithecidae</taxon>
        <taxon>Cercopithecinae</taxon>
        <taxon>Macaca</taxon>
    </lineage>
</organism>
<dbReference type="CDD" id="cd05713">
    <property type="entry name" value="IgV_MOG_like"/>
    <property type="match status" value="1"/>
</dbReference>
<keyword evidence="9 16" id="KW-0732">Signal</keyword>
<evidence type="ECO:0000256" key="14">
    <source>
        <dbReference type="ARBA" id="ARBA00023319"/>
    </source>
</evidence>
<evidence type="ECO:0000256" key="12">
    <source>
        <dbReference type="ARBA" id="ARBA00023157"/>
    </source>
</evidence>
<dbReference type="InterPro" id="IPR003599">
    <property type="entry name" value="Ig_sub"/>
</dbReference>
<evidence type="ECO:0000256" key="10">
    <source>
        <dbReference type="ARBA" id="ARBA00022989"/>
    </source>
</evidence>
<dbReference type="GeneTree" id="ENSGT00940000163036"/>
<dbReference type="GO" id="GO:0005737">
    <property type="term" value="C:cytoplasm"/>
    <property type="evidence" value="ECO:0007669"/>
    <property type="project" value="UniProtKB-SubCell"/>
</dbReference>
<evidence type="ECO:0000256" key="8">
    <source>
        <dbReference type="ARBA" id="ARBA00022692"/>
    </source>
</evidence>
<feature type="domain" description="Ig-like" evidence="18">
    <location>
        <begin position="164"/>
        <end position="236"/>
    </location>
</feature>
<keyword evidence="8 15" id="KW-0812">Transmembrane</keyword>
<dbReference type="Pfam" id="PF13765">
    <property type="entry name" value="PRY"/>
    <property type="match status" value="1"/>
</dbReference>
<dbReference type="PANTHER" id="PTHR24100">
    <property type="entry name" value="BUTYROPHILIN"/>
    <property type="match status" value="1"/>
</dbReference>
<dbReference type="EC" id="2.3.2.27" evidence="5"/>
<feature type="chain" id="PRO_5023944896" description="RING-type E3 ubiquitin transferase" evidence="16">
    <location>
        <begin position="30"/>
        <end position="723"/>
    </location>
</feature>
<dbReference type="InterPro" id="IPR007110">
    <property type="entry name" value="Ig-like_dom"/>
</dbReference>
<evidence type="ECO:0000256" key="6">
    <source>
        <dbReference type="ARBA" id="ARBA00022490"/>
    </source>
</evidence>
<dbReference type="Ensembl" id="ENSMMUT00000030909.4">
    <property type="protein sequence ID" value="ENSMMUP00000028928.4"/>
    <property type="gene ID" value="ENSMMUG00000065003.1"/>
</dbReference>
<evidence type="ECO:0000313" key="19">
    <source>
        <dbReference type="Ensembl" id="ENSMMUP00000028928.4"/>
    </source>
</evidence>
<reference evidence="20" key="1">
    <citation type="journal article" date="2007" name="Science">
        <title>Evolutionary and biomedical insights from the rhesus macaque genome.</title>
        <authorList>
            <person name="Gibbs R.A."/>
            <person name="Rogers J."/>
            <person name="Katze M.G."/>
            <person name="Bumgarner R."/>
            <person name="Weinstock G.M."/>
            <person name="Mardis E.R."/>
            <person name="Remington K.A."/>
            <person name="Strausberg R.L."/>
            <person name="Venter J.C."/>
            <person name="Wilson R.K."/>
            <person name="Batzer M.A."/>
            <person name="Bustamante C.D."/>
            <person name="Eichler E.E."/>
            <person name="Hahn M.W."/>
            <person name="Hardison R.C."/>
            <person name="Makova K.D."/>
            <person name="Miller W."/>
            <person name="Milosavljevic A."/>
            <person name="Palermo R.E."/>
            <person name="Siepel A."/>
            <person name="Sikela J.M."/>
            <person name="Attaway T."/>
            <person name="Bell S."/>
            <person name="Bernard K.E."/>
            <person name="Buhay C.J."/>
            <person name="Chandrabose M.N."/>
            <person name="Dao M."/>
            <person name="Davis C."/>
            <person name="Delehaunty K.D."/>
            <person name="Ding Y."/>
            <person name="Dinh H.H."/>
            <person name="Dugan-Rocha S."/>
            <person name="Fulton L.A."/>
            <person name="Gabisi R.A."/>
            <person name="Garner T.T."/>
            <person name="Godfrey J."/>
            <person name="Hawes A.C."/>
            <person name="Hernandez J."/>
            <person name="Hines S."/>
            <person name="Holder M."/>
            <person name="Hume J."/>
            <person name="Jhangiani S.N."/>
            <person name="Joshi V."/>
            <person name="Khan Z.M."/>
            <person name="Kirkness E.F."/>
            <person name="Cree A."/>
            <person name="Fowler R.G."/>
            <person name="Lee S."/>
            <person name="Lewis L.R."/>
            <person name="Li Z."/>
            <person name="Liu Y.-S."/>
            <person name="Moore S.M."/>
            <person name="Muzny D."/>
            <person name="Nazareth L.V."/>
            <person name="Ngo D.N."/>
            <person name="Okwuonu G.O."/>
            <person name="Pai G."/>
            <person name="Parker D."/>
            <person name="Paul H.A."/>
            <person name="Pfannkoch C."/>
            <person name="Pohl C.S."/>
            <person name="Rogers Y.-H.C."/>
            <person name="Ruiz S.J."/>
            <person name="Sabo A."/>
            <person name="Santibanez J."/>
            <person name="Schneider B.W."/>
            <person name="Smith S.M."/>
            <person name="Sodergren E."/>
            <person name="Svatek A.F."/>
            <person name="Utterback T.R."/>
            <person name="Vattathil S."/>
            <person name="Warren W."/>
            <person name="White C.S."/>
            <person name="Chinwalla A.T."/>
            <person name="Feng Y."/>
            <person name="Halpern A.L."/>
            <person name="Hillier L.W."/>
            <person name="Huang X."/>
            <person name="Minx P."/>
            <person name="Nelson J.O."/>
            <person name="Pepin K.H."/>
            <person name="Qin X."/>
            <person name="Sutton G.G."/>
            <person name="Venter E."/>
            <person name="Walenz B.P."/>
            <person name="Wallis J.W."/>
            <person name="Worley K.C."/>
            <person name="Yang S.-P."/>
            <person name="Jones S.M."/>
            <person name="Marra M.A."/>
            <person name="Rocchi M."/>
            <person name="Schein J.E."/>
            <person name="Baertsch R."/>
            <person name="Clarke L."/>
            <person name="Csuros M."/>
            <person name="Glasscock J."/>
            <person name="Harris R.A."/>
            <person name="Havlak P."/>
            <person name="Jackson A.R."/>
            <person name="Jiang H."/>
            <person name="Liu Y."/>
            <person name="Messina D.N."/>
            <person name="Shen Y."/>
            <person name="Song H.X.-Z."/>
            <person name="Wylie T."/>
            <person name="Zhang L."/>
            <person name="Birney E."/>
            <person name="Han K."/>
            <person name="Konkel M.K."/>
            <person name="Lee J."/>
            <person name="Smit A.F.A."/>
            <person name="Ullmer B."/>
            <person name="Wang H."/>
            <person name="Xing J."/>
            <person name="Burhans R."/>
            <person name="Cheng Z."/>
            <person name="Karro J.E."/>
            <person name="Ma J."/>
            <person name="Raney B."/>
            <person name="She X."/>
            <person name="Cox M.J."/>
            <person name="Demuth J.P."/>
            <person name="Dumas L.J."/>
            <person name="Han S.-G."/>
            <person name="Hopkins J."/>
            <person name="Karimpour-Fard A."/>
            <person name="Kim Y.H."/>
            <person name="Pollack J.R."/>
            <person name="Vinar T."/>
            <person name="Addo-Quaye C."/>
            <person name="Degenhardt J."/>
            <person name="Denby A."/>
            <person name="Hubisz M.J."/>
            <person name="Indap A."/>
            <person name="Kosiol C."/>
            <person name="Lahn B.T."/>
            <person name="Lawson H.A."/>
            <person name="Marklein A."/>
            <person name="Nielsen R."/>
            <person name="Vallender E.J."/>
            <person name="Clark A.G."/>
            <person name="Ferguson B."/>
            <person name="Hernandez R.D."/>
            <person name="Hirani K."/>
            <person name="Kehrer-Sawatzki H."/>
            <person name="Kolb J."/>
            <person name="Patil S."/>
            <person name="Pu L.-L."/>
            <person name="Ren Y."/>
            <person name="Smith D.G."/>
            <person name="Wheeler D.A."/>
            <person name="Schenck I."/>
            <person name="Ball E.V."/>
            <person name="Chen R."/>
            <person name="Cooper D.N."/>
            <person name="Giardine B."/>
            <person name="Hsu F."/>
            <person name="Kent W.J."/>
            <person name="Lesk A."/>
            <person name="Nelson D.L."/>
            <person name="O'brien W.E."/>
            <person name="Pruefer K."/>
            <person name="Stenson P.D."/>
            <person name="Wallace J.C."/>
            <person name="Ke H."/>
            <person name="Liu X.-M."/>
            <person name="Wang P."/>
            <person name="Xiang A.P."/>
            <person name="Yang F."/>
            <person name="Barber G.P."/>
            <person name="Haussler D."/>
            <person name="Karolchik D."/>
            <person name="Kern A.D."/>
            <person name="Kuhn R.M."/>
            <person name="Smith K.E."/>
            <person name="Zwieg A.S."/>
        </authorList>
    </citation>
    <scope>NUCLEOTIDE SEQUENCE [LARGE SCALE GENOMIC DNA]</scope>
    <source>
        <strain evidence="20">17573</strain>
    </source>
</reference>
<feature type="domain" description="B30.2/SPRY" evidence="17">
    <location>
        <begin position="506"/>
        <end position="702"/>
    </location>
</feature>
<dbReference type="Pfam" id="PF07686">
    <property type="entry name" value="V-set"/>
    <property type="match status" value="1"/>
</dbReference>
<keyword evidence="20" id="KW-1185">Reference proteome</keyword>
<dbReference type="InParanoid" id="F6S110"/>
<evidence type="ECO:0000256" key="3">
    <source>
        <dbReference type="ARBA" id="ARBA00004496"/>
    </source>
</evidence>
<dbReference type="SUPFAM" id="SSF48726">
    <property type="entry name" value="Immunoglobulin"/>
    <property type="match status" value="3"/>
</dbReference>
<reference evidence="19" key="3">
    <citation type="submission" date="2025-08" db="UniProtKB">
        <authorList>
            <consortium name="Ensembl"/>
        </authorList>
    </citation>
    <scope>IDENTIFICATION</scope>
    <source>
        <strain evidence="19">17573</strain>
    </source>
</reference>
<dbReference type="PRINTS" id="PR01407">
    <property type="entry name" value="BUTYPHLNCDUF"/>
</dbReference>
<dbReference type="STRING" id="9544.ENSMMUP00000028928"/>
<evidence type="ECO:0000256" key="7">
    <source>
        <dbReference type="ARBA" id="ARBA00022679"/>
    </source>
</evidence>
<dbReference type="Pfam" id="PF00622">
    <property type="entry name" value="SPRY"/>
    <property type="match status" value="1"/>
</dbReference>
<dbReference type="Bgee" id="ENSMMUG00000065003">
    <property type="expression patterns" value="Expressed in spleen and 21 other cell types or tissues"/>
</dbReference>
<sequence length="723" mass="81617">MKMGNFLAFLLLNFHVCVLLLQLLMPHSAQFAVVGPPGPILAMVGEDADLPCHLFPTMSAETMELRWVSSNLRQVVNVYADGKEVEDRQSAAYRGRTSILRDGITAGKAALRIHNVTASDSGKYLCYFQDGDFYEKALVELKVAALGSDLHIDVKGYEDGGIHLECRSTGWYPQPQIRWSNDKGENIPAVEAPVFVDGVGLYAVAASVILRGSSGEGVSCTIRSSLLGLEKTTSISIAGPFFRRAQSWIAALAGTLPVLLLLLGGAGYFLWRQQEEKKTLFRKKKREQELRELAWSTVKQEKSTREKLLEEIRWRSMQYTVLGERPSAYNEWKKALFKPGLGSKPLVEMRGHEDGGIRLECISRGWYPKPLTVWRDPYGGIVPALKEVVTPDTDGLFMVTTAVIIRDKSMRNMSCSISDTLLGQKKESVIFIPESFMPSVSPCVVALPIIVVFLMIIIAVCIYWINRLQKETKILSGEMESEWKRREIAEKELKKERVQKEKELQVKEQLQEELRWRRTVLHAVDVVLDPDTAHPDLLLSEDRRSVRRCPLRHLGESVPDNPERFHSEPCVLGRESFASGKHYWEVEVENVIEWTVGVCRDSVERKEEVLLRPRNGFWTLEMCKGQYRALSSPKRILPLKESLCRVGVFLDYEAGDVSFYNMRDRSHIYTCPRLAFSVPVRPFFRIGSDDSPIFICPALTGASGITVPEEGLTLHRVGTNQSL</sequence>
<dbReference type="GO" id="GO:0001817">
    <property type="term" value="P:regulation of cytokine production"/>
    <property type="evidence" value="ECO:0000318"/>
    <property type="project" value="GO_Central"/>
</dbReference>
<keyword evidence="11 15" id="KW-0472">Membrane</keyword>
<keyword evidence="10 15" id="KW-1133">Transmembrane helix</keyword>
<dbReference type="InterPro" id="IPR003877">
    <property type="entry name" value="SPRY_dom"/>
</dbReference>
<gene>
    <name evidence="19" type="primary">BTN2A1</name>
</gene>
<comment type="catalytic activity">
    <reaction evidence="1">
        <text>S-ubiquitinyl-[E2 ubiquitin-conjugating enzyme]-L-cysteine + [acceptor protein]-L-lysine = [E2 ubiquitin-conjugating enzyme]-L-cysteine + N(6)-ubiquitinyl-[acceptor protein]-L-lysine.</text>
        <dbReference type="EC" id="2.3.2.27"/>
    </reaction>
</comment>
<dbReference type="Proteomes" id="UP000006718">
    <property type="component" value="Chromosome 4"/>
</dbReference>
<dbReference type="InterPro" id="IPR050504">
    <property type="entry name" value="IgSF_BTN/MOG"/>
</dbReference>
<dbReference type="SMART" id="SM00406">
    <property type="entry name" value="IGv"/>
    <property type="match status" value="1"/>
</dbReference>
<dbReference type="InterPro" id="IPR053896">
    <property type="entry name" value="BTN3A2-like_Ig-C"/>
</dbReference>
<dbReference type="SMART" id="SM00449">
    <property type="entry name" value="SPRY"/>
    <property type="match status" value="1"/>
</dbReference>
<evidence type="ECO:0000313" key="20">
    <source>
        <dbReference type="Proteomes" id="UP000006718"/>
    </source>
</evidence>
<dbReference type="FunFam" id="2.60.40.10:FF:000088">
    <property type="entry name" value="Butyrophilin subfamily 1 member A1"/>
    <property type="match status" value="2"/>
</dbReference>
<evidence type="ECO:0000256" key="4">
    <source>
        <dbReference type="ARBA" id="ARBA00007591"/>
    </source>
</evidence>
<feature type="domain" description="Ig-like" evidence="18">
    <location>
        <begin position="26"/>
        <end position="139"/>
    </location>
</feature>
<evidence type="ECO:0000256" key="16">
    <source>
        <dbReference type="SAM" id="SignalP"/>
    </source>
</evidence>
<evidence type="ECO:0000256" key="13">
    <source>
        <dbReference type="ARBA" id="ARBA00023180"/>
    </source>
</evidence>
<dbReference type="InterPro" id="IPR001870">
    <property type="entry name" value="B30.2/SPRY"/>
</dbReference>
<dbReference type="PROSITE" id="PS50835">
    <property type="entry name" value="IG_LIKE"/>
    <property type="match status" value="2"/>
</dbReference>
<keyword evidence="6" id="KW-0963">Cytoplasm</keyword>
<dbReference type="HOGENOM" id="CLU_013137_22_2_1"/>
<dbReference type="SMART" id="SM00589">
    <property type="entry name" value="PRY"/>
    <property type="match status" value="1"/>
</dbReference>
<dbReference type="GO" id="GO:0050852">
    <property type="term" value="P:T cell receptor signaling pathway"/>
    <property type="evidence" value="ECO:0000318"/>
    <property type="project" value="GO_Central"/>
</dbReference>
<evidence type="ECO:0000256" key="11">
    <source>
        <dbReference type="ARBA" id="ARBA00023136"/>
    </source>
</evidence>
<feature type="transmembrane region" description="Helical" evidence="15">
    <location>
        <begin position="248"/>
        <end position="271"/>
    </location>
</feature>
<reference evidence="19" key="2">
    <citation type="submission" date="2019-01" db="EMBL/GenBank/DDBJ databases">
        <authorList>
            <person name="Graves T."/>
            <person name="Eichler E.E."/>
            <person name="Wilson R.K."/>
        </authorList>
    </citation>
    <scope>NUCLEOTIDE SEQUENCE [LARGE SCALE GENOMIC DNA]</scope>
    <source>
        <strain evidence="19">17573</strain>
    </source>
</reference>
<dbReference type="InterPro" id="IPR013106">
    <property type="entry name" value="Ig_V-set"/>
</dbReference>
<dbReference type="InterPro" id="IPR006574">
    <property type="entry name" value="PRY"/>
</dbReference>
<evidence type="ECO:0000256" key="2">
    <source>
        <dbReference type="ARBA" id="ARBA00004479"/>
    </source>
</evidence>
<evidence type="ECO:0000259" key="18">
    <source>
        <dbReference type="PROSITE" id="PS50835"/>
    </source>
</evidence>
<dbReference type="InterPro" id="IPR013320">
    <property type="entry name" value="ConA-like_dom_sf"/>
</dbReference>
<dbReference type="PROSITE" id="PS50188">
    <property type="entry name" value="B302_SPRY"/>
    <property type="match status" value="1"/>
</dbReference>
<feature type="signal peptide" evidence="16">
    <location>
        <begin position="1"/>
        <end position="29"/>
    </location>
</feature>
<reference evidence="19" key="4">
    <citation type="submission" date="2025-09" db="UniProtKB">
        <authorList>
            <consortium name="Ensembl"/>
        </authorList>
    </citation>
    <scope>IDENTIFICATION</scope>
    <source>
        <strain evidence="19">17573</strain>
    </source>
</reference>
<protein>
    <recommendedName>
        <fullName evidence="5">RING-type E3 ubiquitin transferase</fullName>
        <ecNumber evidence="5">2.3.2.27</ecNumber>
    </recommendedName>
</protein>
<dbReference type="GO" id="GO:0009897">
    <property type="term" value="C:external side of plasma membrane"/>
    <property type="evidence" value="ECO:0000318"/>
    <property type="project" value="GO_Central"/>
</dbReference>
<dbReference type="InterPro" id="IPR003879">
    <property type="entry name" value="Butyrophylin_SPRY"/>
</dbReference>
<dbReference type="AlphaFoldDB" id="F6S110"/>
<dbReference type="VEuPathDB" id="HostDB:ENSMMUG00000065003"/>
<comment type="subcellular location">
    <subcellularLocation>
        <location evidence="3">Cytoplasm</location>
    </subcellularLocation>
    <subcellularLocation>
        <location evidence="2">Membrane</location>
        <topology evidence="2">Single-pass type I membrane protein</topology>
    </subcellularLocation>
</comment>
<evidence type="ECO:0000256" key="15">
    <source>
        <dbReference type="SAM" id="Phobius"/>
    </source>
</evidence>
<dbReference type="GO" id="GO:0050798">
    <property type="term" value="P:activated T cell proliferation"/>
    <property type="evidence" value="ECO:0007669"/>
    <property type="project" value="Ensembl"/>
</dbReference>
<dbReference type="FunFam" id="2.60.40.10:FF:000208">
    <property type="entry name" value="Butyrophilin subfamily 1 member A1"/>
    <property type="match status" value="1"/>
</dbReference>
<dbReference type="FunCoup" id="F6S110">
    <property type="interactions" value="1138"/>
</dbReference>
<dbReference type="InterPro" id="IPR036179">
    <property type="entry name" value="Ig-like_dom_sf"/>
</dbReference>
<accession>F6S110</accession>
<dbReference type="GO" id="GO:0005102">
    <property type="term" value="F:signaling receptor binding"/>
    <property type="evidence" value="ECO:0000318"/>
    <property type="project" value="GO_Central"/>
</dbReference>
<evidence type="ECO:0000256" key="5">
    <source>
        <dbReference type="ARBA" id="ARBA00012483"/>
    </source>
</evidence>
<evidence type="ECO:0000256" key="9">
    <source>
        <dbReference type="ARBA" id="ARBA00022729"/>
    </source>
</evidence>